<dbReference type="EMBL" id="LOBP01000007">
    <property type="protein sequence ID" value="KYN90895.1"/>
    <property type="molecule type" value="Genomic_DNA"/>
</dbReference>
<dbReference type="Pfam" id="PF11185">
    <property type="entry name" value="DUF2971"/>
    <property type="match status" value="1"/>
</dbReference>
<name>A0ABR5W6Q7_9VIBR</name>
<gene>
    <name evidence="1" type="ORF">ATY35_20545</name>
</gene>
<dbReference type="Proteomes" id="UP000075609">
    <property type="component" value="Unassembled WGS sequence"/>
</dbReference>
<accession>A0ABR5W6Q7</accession>
<protein>
    <recommendedName>
        <fullName evidence="3">DUF2971 domain-containing protein</fullName>
    </recommendedName>
</protein>
<organism evidence="1 2">
    <name type="scientific">Vibrio cidicii</name>
    <dbReference type="NCBI Taxonomy" id="1763883"/>
    <lineage>
        <taxon>Bacteria</taxon>
        <taxon>Pseudomonadati</taxon>
        <taxon>Pseudomonadota</taxon>
        <taxon>Gammaproteobacteria</taxon>
        <taxon>Vibrionales</taxon>
        <taxon>Vibrionaceae</taxon>
        <taxon>Vibrio</taxon>
    </lineage>
</organism>
<evidence type="ECO:0000313" key="2">
    <source>
        <dbReference type="Proteomes" id="UP000075609"/>
    </source>
</evidence>
<comment type="caution">
    <text evidence="1">The sequence shown here is derived from an EMBL/GenBank/DDBJ whole genome shotgun (WGS) entry which is preliminary data.</text>
</comment>
<keyword evidence="2" id="KW-1185">Reference proteome</keyword>
<dbReference type="RefSeq" id="WP_061898961.1">
    <property type="nucleotide sequence ID" value="NZ_CAXYEW010000095.1"/>
</dbReference>
<dbReference type="InterPro" id="IPR021352">
    <property type="entry name" value="DUF2971"/>
</dbReference>
<proteinExistence type="predicted"/>
<sequence length="236" mass="27183">MALYKFQTANMNSLTALRTHSLFFSKLEKLNDPTENMFGILPSEENIDPRIIPDINELRKCSLLCMGTDSENVMLESDLLMWTHYGAELSGICLVFDDEMLKKSFENHGCKTHQKVEYGYPKLLATDQLLGQHMGIEEVPGVNFKDRNTEQAINTFIFNKPNCFNYENEYRFLLKESGLISYNPHSLKKIIIGSKIESESLRNMFIETAKAVNSNVEIYKAYVKENSFKIHIEKCL</sequence>
<evidence type="ECO:0008006" key="3">
    <source>
        <dbReference type="Google" id="ProtNLM"/>
    </source>
</evidence>
<reference evidence="1 2" key="1">
    <citation type="submission" date="2015-12" db="EMBL/GenBank/DDBJ databases">
        <authorList>
            <person name="Tarr C.L."/>
            <person name="Gladney L.M."/>
        </authorList>
    </citation>
    <scope>NUCLEOTIDE SEQUENCE [LARGE SCALE GENOMIC DNA]</scope>
    <source>
        <strain evidence="1 2">1048-83</strain>
    </source>
</reference>
<evidence type="ECO:0000313" key="1">
    <source>
        <dbReference type="EMBL" id="KYN90895.1"/>
    </source>
</evidence>